<comment type="catalytic activity">
    <reaction evidence="1">
        <text>AMP + diphosphate = 5-phospho-alpha-D-ribose 1-diphosphate + adenine</text>
        <dbReference type="Rhea" id="RHEA:16609"/>
        <dbReference type="ChEBI" id="CHEBI:16708"/>
        <dbReference type="ChEBI" id="CHEBI:33019"/>
        <dbReference type="ChEBI" id="CHEBI:58017"/>
        <dbReference type="ChEBI" id="CHEBI:456215"/>
        <dbReference type="EC" id="2.4.2.7"/>
    </reaction>
</comment>
<dbReference type="GO" id="GO:0006166">
    <property type="term" value="P:purine ribonucleoside salvage"/>
    <property type="evidence" value="ECO:0007669"/>
    <property type="project" value="UniProtKB-KW"/>
</dbReference>
<gene>
    <name evidence="12" type="ORF">UFOPK2827_00130</name>
</gene>
<dbReference type="GO" id="GO:0002055">
    <property type="term" value="F:adenine binding"/>
    <property type="evidence" value="ECO:0007669"/>
    <property type="project" value="TreeGrafter"/>
</dbReference>
<proteinExistence type="inferred from homology"/>
<keyword evidence="8" id="KW-0328">Glycosyltransferase</keyword>
<dbReference type="SUPFAM" id="SSF53271">
    <property type="entry name" value="PRTase-like"/>
    <property type="match status" value="1"/>
</dbReference>
<evidence type="ECO:0000256" key="9">
    <source>
        <dbReference type="ARBA" id="ARBA00022679"/>
    </source>
</evidence>
<reference evidence="12" key="1">
    <citation type="submission" date="2020-05" db="EMBL/GenBank/DDBJ databases">
        <authorList>
            <person name="Chiriac C."/>
            <person name="Salcher M."/>
            <person name="Ghai R."/>
            <person name="Kavagutti S V."/>
        </authorList>
    </citation>
    <scope>NUCLEOTIDE SEQUENCE</scope>
</reference>
<protein>
    <recommendedName>
        <fullName evidence="6">adenine phosphoribosyltransferase</fullName>
        <ecNumber evidence="6">2.4.2.7</ecNumber>
    </recommendedName>
</protein>
<dbReference type="InterPro" id="IPR050054">
    <property type="entry name" value="UPRTase/APRTase"/>
</dbReference>
<dbReference type="NCBIfam" id="NF002636">
    <property type="entry name" value="PRK02304.1-5"/>
    <property type="match status" value="1"/>
</dbReference>
<dbReference type="InterPro" id="IPR005764">
    <property type="entry name" value="Ade_phspho_trans"/>
</dbReference>
<dbReference type="GO" id="GO:0044209">
    <property type="term" value="P:AMP salvage"/>
    <property type="evidence" value="ECO:0007669"/>
    <property type="project" value="UniProtKB-UniPathway"/>
</dbReference>
<comment type="pathway">
    <text evidence="4">Purine metabolism; AMP biosynthesis via salvage pathway; AMP from adenine: step 1/1.</text>
</comment>
<evidence type="ECO:0000256" key="3">
    <source>
        <dbReference type="ARBA" id="ARBA00004496"/>
    </source>
</evidence>
<evidence type="ECO:0000256" key="7">
    <source>
        <dbReference type="ARBA" id="ARBA00022490"/>
    </source>
</evidence>
<dbReference type="NCBIfam" id="TIGR01090">
    <property type="entry name" value="apt"/>
    <property type="match status" value="1"/>
</dbReference>
<keyword evidence="10" id="KW-0660">Purine salvage</keyword>
<keyword evidence="9" id="KW-0808">Transferase</keyword>
<dbReference type="EMBL" id="CAEZZE010000010">
    <property type="protein sequence ID" value="CAB4743229.1"/>
    <property type="molecule type" value="Genomic_DNA"/>
</dbReference>
<evidence type="ECO:0000256" key="10">
    <source>
        <dbReference type="ARBA" id="ARBA00022726"/>
    </source>
</evidence>
<dbReference type="UniPathway" id="UPA00588">
    <property type="reaction ID" value="UER00646"/>
</dbReference>
<evidence type="ECO:0000256" key="4">
    <source>
        <dbReference type="ARBA" id="ARBA00004659"/>
    </source>
</evidence>
<dbReference type="CDD" id="cd06223">
    <property type="entry name" value="PRTases_typeI"/>
    <property type="match status" value="1"/>
</dbReference>
<dbReference type="GO" id="GO:0005737">
    <property type="term" value="C:cytoplasm"/>
    <property type="evidence" value="ECO:0007669"/>
    <property type="project" value="UniProtKB-SubCell"/>
</dbReference>
<sequence length="175" mass="18545">MKLDNALSLIREIPDYPQPGILFRDITPLLANQEAFAVVTESLLSCDNSASHIAGIEARGFILASAMAIKAGAGFVPIRKAGKLPHAVFAESYSLEYGEATLEIHQDALSDSERVLLVDDVLATGGTILAALRLIQKAGGNISHLCVLLEIAALDGRARILSEFPGVQISALVQV</sequence>
<evidence type="ECO:0000256" key="5">
    <source>
        <dbReference type="ARBA" id="ARBA00008391"/>
    </source>
</evidence>
<dbReference type="NCBIfam" id="NF002634">
    <property type="entry name" value="PRK02304.1-3"/>
    <property type="match status" value="1"/>
</dbReference>
<dbReference type="FunFam" id="3.40.50.2020:FF:000021">
    <property type="entry name" value="Adenine phosphoribosyltransferase"/>
    <property type="match status" value="1"/>
</dbReference>
<evidence type="ECO:0000256" key="8">
    <source>
        <dbReference type="ARBA" id="ARBA00022676"/>
    </source>
</evidence>
<dbReference type="GO" id="GO:0003999">
    <property type="term" value="F:adenine phosphoribosyltransferase activity"/>
    <property type="evidence" value="ECO:0007669"/>
    <property type="project" value="UniProtKB-EC"/>
</dbReference>
<dbReference type="Pfam" id="PF00156">
    <property type="entry name" value="Pribosyltran"/>
    <property type="match status" value="1"/>
</dbReference>
<dbReference type="Gene3D" id="3.40.50.2020">
    <property type="match status" value="1"/>
</dbReference>
<dbReference type="GO" id="GO:0016208">
    <property type="term" value="F:AMP binding"/>
    <property type="evidence" value="ECO:0007669"/>
    <property type="project" value="TreeGrafter"/>
</dbReference>
<feature type="domain" description="Phosphoribosyltransferase" evidence="11">
    <location>
        <begin position="30"/>
        <end position="150"/>
    </location>
</feature>
<name>A0A6J6TA96_9ZZZZ</name>
<dbReference type="HAMAP" id="MF_00004">
    <property type="entry name" value="Aden_phosphoribosyltr"/>
    <property type="match status" value="1"/>
</dbReference>
<dbReference type="PANTHER" id="PTHR32315">
    <property type="entry name" value="ADENINE PHOSPHORIBOSYLTRANSFERASE"/>
    <property type="match status" value="1"/>
</dbReference>
<accession>A0A6J6TA96</accession>
<dbReference type="AlphaFoldDB" id="A0A6J6TA96"/>
<evidence type="ECO:0000256" key="6">
    <source>
        <dbReference type="ARBA" id="ARBA00011893"/>
    </source>
</evidence>
<organism evidence="12">
    <name type="scientific">freshwater metagenome</name>
    <dbReference type="NCBI Taxonomy" id="449393"/>
    <lineage>
        <taxon>unclassified sequences</taxon>
        <taxon>metagenomes</taxon>
        <taxon>ecological metagenomes</taxon>
    </lineage>
</organism>
<dbReference type="GO" id="GO:0006168">
    <property type="term" value="P:adenine salvage"/>
    <property type="evidence" value="ECO:0007669"/>
    <property type="project" value="InterPro"/>
</dbReference>
<evidence type="ECO:0000256" key="1">
    <source>
        <dbReference type="ARBA" id="ARBA00000868"/>
    </source>
</evidence>
<dbReference type="InterPro" id="IPR000836">
    <property type="entry name" value="PRTase_dom"/>
</dbReference>
<comment type="function">
    <text evidence="2">Catalyzes a salvage reaction resulting in the formation of AMP, that is energically less costly than de novo synthesis.</text>
</comment>
<comment type="similarity">
    <text evidence="5">Belongs to the purine/pyrimidine phosphoribosyltransferase family.</text>
</comment>
<dbReference type="InterPro" id="IPR029057">
    <property type="entry name" value="PRTase-like"/>
</dbReference>
<dbReference type="PANTHER" id="PTHR32315:SF3">
    <property type="entry name" value="ADENINE PHOSPHORIBOSYLTRANSFERASE"/>
    <property type="match status" value="1"/>
</dbReference>
<dbReference type="EC" id="2.4.2.7" evidence="6"/>
<evidence type="ECO:0000313" key="12">
    <source>
        <dbReference type="EMBL" id="CAB4743229.1"/>
    </source>
</evidence>
<evidence type="ECO:0000259" key="11">
    <source>
        <dbReference type="Pfam" id="PF00156"/>
    </source>
</evidence>
<evidence type="ECO:0000256" key="2">
    <source>
        <dbReference type="ARBA" id="ARBA00003968"/>
    </source>
</evidence>
<comment type="subcellular location">
    <subcellularLocation>
        <location evidence="3">Cytoplasm</location>
    </subcellularLocation>
</comment>
<keyword evidence="7" id="KW-0963">Cytoplasm</keyword>